<reference evidence="1 2" key="1">
    <citation type="journal article" date="2015" name="Int. J. Syst. Evol. Microbiol.">
        <title>Rhizobium anhuiense sp. nov., isolated from effective nodules of Vicia faba and Pisum sativum.</title>
        <authorList>
            <person name="Zhang Y.J."/>
            <person name="Zheng W.T."/>
            <person name="Everall I."/>
            <person name="Young J.P."/>
            <person name="Zhang X.X."/>
            <person name="Tian C.F."/>
            <person name="Sui X.H."/>
            <person name="Wang E.T."/>
            <person name="Chen W.X."/>
        </authorList>
    </citation>
    <scope>NUCLEOTIDE SEQUENCE [LARGE SCALE GENOMIC DNA]</scope>
    <source>
        <strain evidence="1 2">CCBAU 23252</strain>
    </source>
</reference>
<protein>
    <submittedName>
        <fullName evidence="1">Uncharacterized protein</fullName>
    </submittedName>
</protein>
<proteinExistence type="predicted"/>
<name>A0A432NXJ9_9HYPH</name>
<accession>A0A432NXJ9</accession>
<evidence type="ECO:0000313" key="2">
    <source>
        <dbReference type="Proteomes" id="UP000273611"/>
    </source>
</evidence>
<organism evidence="1 2">
    <name type="scientific">Rhizobium anhuiense</name>
    <dbReference type="NCBI Taxonomy" id="1184720"/>
    <lineage>
        <taxon>Bacteria</taxon>
        <taxon>Pseudomonadati</taxon>
        <taxon>Pseudomonadota</taxon>
        <taxon>Alphaproteobacteria</taxon>
        <taxon>Hyphomicrobiales</taxon>
        <taxon>Rhizobiaceae</taxon>
        <taxon>Rhizobium/Agrobacterium group</taxon>
        <taxon>Rhizobium</taxon>
    </lineage>
</organism>
<evidence type="ECO:0000313" key="1">
    <source>
        <dbReference type="EMBL" id="RUM04350.1"/>
    </source>
</evidence>
<dbReference type="AlphaFoldDB" id="A0A432NXJ9"/>
<sequence length="77" mass="8850">MRPELRENKEIEQFHDSKKNGIALSAAVPVKCCPRPLYFYILPNFTLALPPLTLASLKAESMIPVQKIRRWLPTFNP</sequence>
<comment type="caution">
    <text evidence="1">The sequence shown here is derived from an EMBL/GenBank/DDBJ whole genome shotgun (WGS) entry which is preliminary data.</text>
</comment>
<dbReference type="EMBL" id="RIBW01000001">
    <property type="protein sequence ID" value="RUM04350.1"/>
    <property type="molecule type" value="Genomic_DNA"/>
</dbReference>
<gene>
    <name evidence="1" type="ORF">EEQ99_01965</name>
</gene>
<dbReference type="Proteomes" id="UP000273611">
    <property type="component" value="Unassembled WGS sequence"/>
</dbReference>